<gene>
    <name evidence="2" type="ORF">THAOC_12638</name>
</gene>
<accession>K0SM66</accession>
<comment type="caution">
    <text evidence="2">The sequence shown here is derived from an EMBL/GenBank/DDBJ whole genome shotgun (WGS) entry which is preliminary data.</text>
</comment>
<sequence length="409" mass="44095">MGTRAIEEESSSPRIEGGPKEGGASTRAASGARRAPTAADEAPDPSYDANDDPTMTAVRWTNDCPRTIRTTRRARRRFPWARRRWRRAGAAGRGCSTPDGADGPDEAVAEELILCEGRSILQGSAVESELQTGMAGAIELRGRVAYDLQRVRTLRRPRPSDTIYLAQVEDVPRVVRANLFVRRRTPTATKLMDASGQSRHLVVWTHVTGQVAGQAKPAAVDSVKSNQTTMTCYHLARWIVVLSRRRGREPAPAGKVLSRHSIEVHKGHKNMKLASYTLSLLPLAAAWTALPGQKSSVLGRAPRHSTSTLLKSTIEAETVEETAETAAGSKTFGVVNTRKLSELYDLVVIGGGPAGVAGAIKAAQMGRRAILIDKPKFEAGVLPNGLDLFFGGPNRTLLEGSSRRGEGNQ</sequence>
<dbReference type="AlphaFoldDB" id="K0SM66"/>
<organism evidence="2 3">
    <name type="scientific">Thalassiosira oceanica</name>
    <name type="common">Marine diatom</name>
    <dbReference type="NCBI Taxonomy" id="159749"/>
    <lineage>
        <taxon>Eukaryota</taxon>
        <taxon>Sar</taxon>
        <taxon>Stramenopiles</taxon>
        <taxon>Ochrophyta</taxon>
        <taxon>Bacillariophyta</taxon>
        <taxon>Coscinodiscophyceae</taxon>
        <taxon>Thalassiosirophycidae</taxon>
        <taxon>Thalassiosirales</taxon>
        <taxon>Thalassiosiraceae</taxon>
        <taxon>Thalassiosira</taxon>
    </lineage>
</organism>
<evidence type="ECO:0008006" key="4">
    <source>
        <dbReference type="Google" id="ProtNLM"/>
    </source>
</evidence>
<dbReference type="SUPFAM" id="SSF51905">
    <property type="entry name" value="FAD/NAD(P)-binding domain"/>
    <property type="match status" value="1"/>
</dbReference>
<reference evidence="2 3" key="1">
    <citation type="journal article" date="2012" name="Genome Biol.">
        <title>Genome and low-iron response of an oceanic diatom adapted to chronic iron limitation.</title>
        <authorList>
            <person name="Lommer M."/>
            <person name="Specht M."/>
            <person name="Roy A.S."/>
            <person name="Kraemer L."/>
            <person name="Andreson R."/>
            <person name="Gutowska M.A."/>
            <person name="Wolf J."/>
            <person name="Bergner S.V."/>
            <person name="Schilhabel M.B."/>
            <person name="Klostermeier U.C."/>
            <person name="Beiko R.G."/>
            <person name="Rosenstiel P."/>
            <person name="Hippler M."/>
            <person name="Laroche J."/>
        </authorList>
    </citation>
    <scope>NUCLEOTIDE SEQUENCE [LARGE SCALE GENOMIC DNA]</scope>
    <source>
        <strain evidence="2 3">CCMP1005</strain>
    </source>
</reference>
<dbReference type="Proteomes" id="UP000266841">
    <property type="component" value="Unassembled WGS sequence"/>
</dbReference>
<feature type="region of interest" description="Disordered" evidence="1">
    <location>
        <begin position="1"/>
        <end position="54"/>
    </location>
</feature>
<dbReference type="InterPro" id="IPR036188">
    <property type="entry name" value="FAD/NAD-bd_sf"/>
</dbReference>
<evidence type="ECO:0000256" key="1">
    <source>
        <dbReference type="SAM" id="MobiDB-lite"/>
    </source>
</evidence>
<dbReference type="Pfam" id="PF12831">
    <property type="entry name" value="FAD_oxidored"/>
    <property type="match status" value="1"/>
</dbReference>
<name>K0SM66_THAOC</name>
<dbReference type="Gene3D" id="3.50.50.60">
    <property type="entry name" value="FAD/NAD(P)-binding domain"/>
    <property type="match status" value="1"/>
</dbReference>
<feature type="non-terminal residue" evidence="2">
    <location>
        <position position="409"/>
    </location>
</feature>
<evidence type="ECO:0000313" key="3">
    <source>
        <dbReference type="Proteomes" id="UP000266841"/>
    </source>
</evidence>
<dbReference type="EMBL" id="AGNL01014963">
    <property type="protein sequence ID" value="EJK66445.1"/>
    <property type="molecule type" value="Genomic_DNA"/>
</dbReference>
<evidence type="ECO:0000313" key="2">
    <source>
        <dbReference type="EMBL" id="EJK66445.1"/>
    </source>
</evidence>
<protein>
    <recommendedName>
        <fullName evidence="4">FAD/NAD(P)-binding domain-containing protein</fullName>
    </recommendedName>
</protein>
<keyword evidence="3" id="KW-1185">Reference proteome</keyword>
<proteinExistence type="predicted"/>
<feature type="compositionally biased region" description="Low complexity" evidence="1">
    <location>
        <begin position="22"/>
        <end position="39"/>
    </location>
</feature>